<keyword evidence="4" id="KW-1185">Reference proteome</keyword>
<evidence type="ECO:0000313" key="1">
    <source>
        <dbReference type="EMBL" id="AZB02125.1"/>
    </source>
</evidence>
<protein>
    <submittedName>
        <fullName evidence="1">DfsB family protein</fullName>
    </submittedName>
</protein>
<dbReference type="Pfam" id="PF08020">
    <property type="entry name" value="DUF1706"/>
    <property type="match status" value="1"/>
</dbReference>
<name>A0A1N7IE77_9FLAO</name>
<dbReference type="Proteomes" id="UP000186106">
    <property type="component" value="Unassembled WGS sequence"/>
</dbReference>
<evidence type="ECO:0000313" key="3">
    <source>
        <dbReference type="Proteomes" id="UP000186106"/>
    </source>
</evidence>
<dbReference type="InterPro" id="IPR012550">
    <property type="entry name" value="DUF1706"/>
</dbReference>
<organism evidence="2 3">
    <name type="scientific">Chryseobacterium joostei</name>
    <dbReference type="NCBI Taxonomy" id="112234"/>
    <lineage>
        <taxon>Bacteria</taxon>
        <taxon>Pseudomonadati</taxon>
        <taxon>Bacteroidota</taxon>
        <taxon>Flavobacteriia</taxon>
        <taxon>Flavobacteriales</taxon>
        <taxon>Weeksellaceae</taxon>
        <taxon>Chryseobacterium group</taxon>
        <taxon>Chryseobacterium</taxon>
    </lineage>
</organism>
<dbReference type="RefSeq" id="WP_076354049.1">
    <property type="nucleotide sequence ID" value="NZ_CP033926.1"/>
</dbReference>
<sequence>MQSYKDKTELIEELKKRYLLYDQEFDDIKEDEKDVIKSGVDKTPSQNISYQIGWTRLLLQWESDEKKGIEVKTPTSEYKWNNLKGLYESFYQQYGTYSLHEQREILRNQVNEIIEWIEKLDDKTLFVPEQRKWATTPAKWPVWKWIHINTVAPFKNFRTQLRKWKKIVKTNKKQII</sequence>
<dbReference type="Proteomes" id="UP000279541">
    <property type="component" value="Chromosome"/>
</dbReference>
<reference evidence="1 4" key="2">
    <citation type="submission" date="2018-11" db="EMBL/GenBank/DDBJ databases">
        <title>Proposal to divide the Flavobacteriaceae and reorganize its genera based on Amino Acid Identity values calculated from whole genome sequences.</title>
        <authorList>
            <person name="Nicholson A.C."/>
            <person name="Gulvik C.A."/>
            <person name="Whitney A.M."/>
            <person name="Humrighouse B.W."/>
            <person name="Bell M."/>
            <person name="Holmes B."/>
            <person name="Steigerwalt A.G."/>
            <person name="Villarma A."/>
            <person name="Sheth M."/>
            <person name="Batra D."/>
            <person name="Pryor J."/>
            <person name="Bernardet J.-F."/>
            <person name="Hugo C."/>
            <person name="Kampfer P."/>
            <person name="Newman J."/>
            <person name="McQuiston J.R."/>
        </authorList>
    </citation>
    <scope>NUCLEOTIDE SEQUENCE [LARGE SCALE GENOMIC DNA]</scope>
    <source>
        <strain evidence="1 4">DSM 16927</strain>
    </source>
</reference>
<accession>A0A1N7IE77</accession>
<dbReference type="PANTHER" id="PTHR40658">
    <property type="match status" value="1"/>
</dbReference>
<dbReference type="PIRSF" id="PIRSF031551">
    <property type="entry name" value="DUF1706"/>
    <property type="match status" value="1"/>
</dbReference>
<proteinExistence type="predicted"/>
<dbReference type="EMBL" id="FTNZ01000004">
    <property type="protein sequence ID" value="SIS35385.1"/>
    <property type="molecule type" value="Genomic_DNA"/>
</dbReference>
<gene>
    <name evidence="1" type="ORF">EG359_22130</name>
    <name evidence="2" type="ORF">SAMN05421768_104339</name>
</gene>
<dbReference type="EMBL" id="CP033926">
    <property type="protein sequence ID" value="AZB02125.1"/>
    <property type="molecule type" value="Genomic_DNA"/>
</dbReference>
<dbReference type="OrthoDB" id="9786621at2"/>
<reference evidence="2 3" key="1">
    <citation type="submission" date="2017-01" db="EMBL/GenBank/DDBJ databases">
        <authorList>
            <person name="Mah S.A."/>
            <person name="Swanson W.J."/>
            <person name="Moy G.W."/>
            <person name="Vacquier V.D."/>
        </authorList>
    </citation>
    <scope>NUCLEOTIDE SEQUENCE [LARGE SCALE GENOMIC DNA]</scope>
    <source>
        <strain evidence="2 3">DSM 16927</strain>
    </source>
</reference>
<dbReference type="PANTHER" id="PTHR40658:SF3">
    <property type="entry name" value="CLBS_DFSB FAMILY FOUR-HELIX BUNDLE PROTEIN"/>
    <property type="match status" value="1"/>
</dbReference>
<dbReference type="InterPro" id="IPR034660">
    <property type="entry name" value="DinB/YfiT-like"/>
</dbReference>
<dbReference type="Gene3D" id="1.20.120.450">
    <property type="entry name" value="dinb family like domain"/>
    <property type="match status" value="1"/>
</dbReference>
<evidence type="ECO:0000313" key="2">
    <source>
        <dbReference type="EMBL" id="SIS35385.1"/>
    </source>
</evidence>
<evidence type="ECO:0000313" key="4">
    <source>
        <dbReference type="Proteomes" id="UP000279541"/>
    </source>
</evidence>
<dbReference type="STRING" id="112234.SAMN05421768_104339"/>
<dbReference type="AlphaFoldDB" id="A0A1N7IE77"/>
<dbReference type="KEGG" id="cjt:EG359_22130"/>